<name>A0ABY2GX84_9HYPO</name>
<dbReference type="RefSeq" id="XP_073556098.1">
    <property type="nucleotide sequence ID" value="XM_073705248.1"/>
</dbReference>
<organism evidence="2 3">
    <name type="scientific">Trichoderma ghanense</name>
    <dbReference type="NCBI Taxonomy" id="65468"/>
    <lineage>
        <taxon>Eukaryota</taxon>
        <taxon>Fungi</taxon>
        <taxon>Dikarya</taxon>
        <taxon>Ascomycota</taxon>
        <taxon>Pezizomycotina</taxon>
        <taxon>Sordariomycetes</taxon>
        <taxon>Hypocreomycetidae</taxon>
        <taxon>Hypocreales</taxon>
        <taxon>Hypocreaceae</taxon>
        <taxon>Trichoderma</taxon>
    </lineage>
</organism>
<evidence type="ECO:0000313" key="2">
    <source>
        <dbReference type="EMBL" id="TFA99896.1"/>
    </source>
</evidence>
<gene>
    <name evidence="2" type="ORF">CCMA1212_008101</name>
</gene>
<sequence length="79" mass="8623">MHMRGGEAKATLWASRSHVRLGSIRCVQGQRSKMSRRSPRPDDSRQGETLEGLSAFHRSLSMWPTAAGGPGTRVPSYAA</sequence>
<evidence type="ECO:0000313" key="3">
    <source>
        <dbReference type="Proteomes" id="UP001642720"/>
    </source>
</evidence>
<dbReference type="Proteomes" id="UP001642720">
    <property type="component" value="Unassembled WGS sequence"/>
</dbReference>
<feature type="compositionally biased region" description="Basic and acidic residues" evidence="1">
    <location>
        <begin position="39"/>
        <end position="48"/>
    </location>
</feature>
<dbReference type="EMBL" id="PPTA01000012">
    <property type="protein sequence ID" value="TFA99896.1"/>
    <property type="molecule type" value="Genomic_DNA"/>
</dbReference>
<accession>A0ABY2GX84</accession>
<keyword evidence="3" id="KW-1185">Reference proteome</keyword>
<dbReference type="GeneID" id="300579698"/>
<proteinExistence type="predicted"/>
<protein>
    <submittedName>
        <fullName evidence="2">Uncharacterized protein</fullName>
    </submittedName>
</protein>
<evidence type="ECO:0000256" key="1">
    <source>
        <dbReference type="SAM" id="MobiDB-lite"/>
    </source>
</evidence>
<reference evidence="2 3" key="1">
    <citation type="submission" date="2018-01" db="EMBL/GenBank/DDBJ databases">
        <title>Genome characterization of the sugarcane-associated fungus Trichoderma ghanense CCMA-1212 and their application in lignocelulose bioconversion.</title>
        <authorList>
            <person name="Steindorff A.S."/>
            <person name="Mendes T.D."/>
            <person name="Vilela E.S.D."/>
            <person name="Rodrigues D.S."/>
            <person name="Formighieri E.F."/>
            <person name="Melo I.S."/>
            <person name="Favaro L.C.L."/>
        </authorList>
    </citation>
    <scope>NUCLEOTIDE SEQUENCE [LARGE SCALE GENOMIC DNA]</scope>
    <source>
        <strain evidence="2 3">CCMA-1212</strain>
    </source>
</reference>
<feature type="region of interest" description="Disordered" evidence="1">
    <location>
        <begin position="24"/>
        <end position="50"/>
    </location>
</feature>
<comment type="caution">
    <text evidence="2">The sequence shown here is derived from an EMBL/GenBank/DDBJ whole genome shotgun (WGS) entry which is preliminary data.</text>
</comment>